<dbReference type="AlphaFoldDB" id="A0AAE3FGS6"/>
<dbReference type="Pfam" id="PF00326">
    <property type="entry name" value="Peptidase_S9"/>
    <property type="match status" value="1"/>
</dbReference>
<name>A0AAE3FGS6_9BACT</name>
<protein>
    <submittedName>
        <fullName evidence="4">S9 family peptidase</fullName>
    </submittedName>
</protein>
<evidence type="ECO:0000256" key="2">
    <source>
        <dbReference type="SAM" id="SignalP"/>
    </source>
</evidence>
<reference evidence="4 5" key="1">
    <citation type="submission" date="2022-03" db="EMBL/GenBank/DDBJ databases">
        <title>Metagenome-assembled genomes from swine fecal metagenomes.</title>
        <authorList>
            <person name="Holman D.B."/>
            <person name="Kommadath A."/>
        </authorList>
    </citation>
    <scope>NUCLEOTIDE SEQUENCE [LARGE SCALE GENOMIC DNA]</scope>
    <source>
        <strain evidence="4">SUG147</strain>
    </source>
</reference>
<dbReference type="InterPro" id="IPR001375">
    <property type="entry name" value="Peptidase_S9_cat"/>
</dbReference>
<dbReference type="InterPro" id="IPR029058">
    <property type="entry name" value="AB_hydrolase_fold"/>
</dbReference>
<feature type="domain" description="Peptidase S9 prolyl oligopeptidase catalytic" evidence="3">
    <location>
        <begin position="142"/>
        <end position="290"/>
    </location>
</feature>
<feature type="region of interest" description="Disordered" evidence="1">
    <location>
        <begin position="28"/>
        <end position="48"/>
    </location>
</feature>
<sequence>MKKLFAAAALLVSMLLCSCGGGAGSIGTGSAEPTTTAPETEPPKAGDFAGADAEYINKDTLNYYCVTNEAYIPEGKKVTGIVLEFPGLGGGSCLGGSMDNMIAYNTPFARECAAKGIVLAYTFPGPWSWMNTGAVRMTDLMVDAFMDRYGWQSEDDFSLAAIGGSMGGSGALIYAADSRHTVDACVAHCPCYDVKECFSTKDVFPRAFVSAISAYGMPISEALDTISPAHRLKDLPKIPYIVTGDEFDDCFPLKGTEKFVSDMKNAGLDVTYMFLKGKSHGEISDADRAAVNEFIFRMGEGK</sequence>
<keyword evidence="2" id="KW-0732">Signal</keyword>
<organism evidence="4 5">
    <name type="scientific">Candidatus Colimorpha enterica</name>
    <dbReference type="NCBI Taxonomy" id="3083063"/>
    <lineage>
        <taxon>Bacteria</taxon>
        <taxon>Pseudomonadati</taxon>
        <taxon>Bacteroidota</taxon>
        <taxon>Bacteroidia</taxon>
        <taxon>Bacteroidales</taxon>
        <taxon>Candidatus Colimorpha</taxon>
    </lineage>
</organism>
<evidence type="ECO:0000313" key="4">
    <source>
        <dbReference type="EMBL" id="MCI5755727.1"/>
    </source>
</evidence>
<accession>A0AAE3FGS6</accession>
<evidence type="ECO:0000256" key="1">
    <source>
        <dbReference type="SAM" id="MobiDB-lite"/>
    </source>
</evidence>
<evidence type="ECO:0000313" key="5">
    <source>
        <dbReference type="Proteomes" id="UP001139365"/>
    </source>
</evidence>
<dbReference type="SUPFAM" id="SSF53474">
    <property type="entry name" value="alpha/beta-Hydrolases"/>
    <property type="match status" value="1"/>
</dbReference>
<feature type="chain" id="PRO_5041918366" evidence="2">
    <location>
        <begin position="24"/>
        <end position="302"/>
    </location>
</feature>
<dbReference type="EMBL" id="JALEMU010000085">
    <property type="protein sequence ID" value="MCI5755727.1"/>
    <property type="molecule type" value="Genomic_DNA"/>
</dbReference>
<feature type="compositionally biased region" description="Low complexity" evidence="1">
    <location>
        <begin position="28"/>
        <end position="39"/>
    </location>
</feature>
<dbReference type="PROSITE" id="PS51257">
    <property type="entry name" value="PROKAR_LIPOPROTEIN"/>
    <property type="match status" value="1"/>
</dbReference>
<dbReference type="Proteomes" id="UP001139365">
    <property type="component" value="Unassembled WGS sequence"/>
</dbReference>
<feature type="signal peptide" evidence="2">
    <location>
        <begin position="1"/>
        <end position="23"/>
    </location>
</feature>
<comment type="caution">
    <text evidence="4">The sequence shown here is derived from an EMBL/GenBank/DDBJ whole genome shotgun (WGS) entry which is preliminary data.</text>
</comment>
<gene>
    <name evidence="4" type="ORF">MR241_05480</name>
</gene>
<evidence type="ECO:0000259" key="3">
    <source>
        <dbReference type="Pfam" id="PF00326"/>
    </source>
</evidence>
<dbReference type="GO" id="GO:0006508">
    <property type="term" value="P:proteolysis"/>
    <property type="evidence" value="ECO:0007669"/>
    <property type="project" value="InterPro"/>
</dbReference>
<dbReference type="Gene3D" id="3.40.50.1820">
    <property type="entry name" value="alpha/beta hydrolase"/>
    <property type="match status" value="1"/>
</dbReference>
<proteinExistence type="predicted"/>
<dbReference type="GO" id="GO:0008236">
    <property type="term" value="F:serine-type peptidase activity"/>
    <property type="evidence" value="ECO:0007669"/>
    <property type="project" value="InterPro"/>
</dbReference>